<evidence type="ECO:0000313" key="3">
    <source>
        <dbReference type="Proteomes" id="UP000597656"/>
    </source>
</evidence>
<evidence type="ECO:0000313" key="2">
    <source>
        <dbReference type="EMBL" id="GGM94910.1"/>
    </source>
</evidence>
<dbReference type="Pfam" id="PF13577">
    <property type="entry name" value="SnoaL_4"/>
    <property type="match status" value="1"/>
</dbReference>
<comment type="caution">
    <text evidence="2">The sequence shown here is derived from an EMBL/GenBank/DDBJ whole genome shotgun (WGS) entry which is preliminary data.</text>
</comment>
<dbReference type="Proteomes" id="UP000597656">
    <property type="component" value="Unassembled WGS sequence"/>
</dbReference>
<organism evidence="2 3">
    <name type="scientific">Lentzea pudingi</name>
    <dbReference type="NCBI Taxonomy" id="1789439"/>
    <lineage>
        <taxon>Bacteria</taxon>
        <taxon>Bacillati</taxon>
        <taxon>Actinomycetota</taxon>
        <taxon>Actinomycetes</taxon>
        <taxon>Pseudonocardiales</taxon>
        <taxon>Pseudonocardiaceae</taxon>
        <taxon>Lentzea</taxon>
    </lineage>
</organism>
<name>A0ABQ2I0X0_9PSEU</name>
<proteinExistence type="predicted"/>
<dbReference type="Gene3D" id="3.10.450.50">
    <property type="match status" value="1"/>
</dbReference>
<feature type="domain" description="SnoaL-like" evidence="1">
    <location>
        <begin position="17"/>
        <end position="135"/>
    </location>
</feature>
<dbReference type="InterPro" id="IPR037401">
    <property type="entry name" value="SnoaL-like"/>
</dbReference>
<accession>A0ABQ2I0X0</accession>
<protein>
    <recommendedName>
        <fullName evidence="1">SnoaL-like domain-containing protein</fullName>
    </recommendedName>
</protein>
<dbReference type="EMBL" id="BMNC01000004">
    <property type="protein sequence ID" value="GGM94910.1"/>
    <property type="molecule type" value="Genomic_DNA"/>
</dbReference>
<gene>
    <name evidence="2" type="ORF">GCM10011609_35500</name>
</gene>
<dbReference type="SUPFAM" id="SSF54427">
    <property type="entry name" value="NTF2-like"/>
    <property type="match status" value="1"/>
</dbReference>
<reference evidence="3" key="1">
    <citation type="journal article" date="2019" name="Int. J. Syst. Evol. Microbiol.">
        <title>The Global Catalogue of Microorganisms (GCM) 10K type strain sequencing project: providing services to taxonomists for standard genome sequencing and annotation.</title>
        <authorList>
            <consortium name="The Broad Institute Genomics Platform"/>
            <consortium name="The Broad Institute Genome Sequencing Center for Infectious Disease"/>
            <person name="Wu L."/>
            <person name="Ma J."/>
        </authorList>
    </citation>
    <scope>NUCLEOTIDE SEQUENCE [LARGE SCALE GENOMIC DNA]</scope>
    <source>
        <strain evidence="3">CGMCC 4.7319</strain>
    </source>
</reference>
<dbReference type="InterPro" id="IPR032710">
    <property type="entry name" value="NTF2-like_dom_sf"/>
</dbReference>
<sequence>MGVPAVPADPAELLRWLADHAAIRALIDAFAISIDTRDQETYTDTFTEDATLSLPFGSFRSRGEIAAMPTAPPPMTSHHLVGTHRCDVNGDDAQARWNVIATHIFDAAQPDKHAQAGGWYEATLRRTEQGWRFSSVQLHIKWNSGAMIPRKSS</sequence>
<evidence type="ECO:0000259" key="1">
    <source>
        <dbReference type="Pfam" id="PF13577"/>
    </source>
</evidence>
<keyword evidence="3" id="KW-1185">Reference proteome</keyword>